<dbReference type="EMBL" id="CAJMWZ010005033">
    <property type="protein sequence ID" value="CAE6499603.1"/>
    <property type="molecule type" value="Genomic_DNA"/>
</dbReference>
<organism evidence="4 5">
    <name type="scientific">Rhizoctonia solani</name>
    <dbReference type="NCBI Taxonomy" id="456999"/>
    <lineage>
        <taxon>Eukaryota</taxon>
        <taxon>Fungi</taxon>
        <taxon>Dikarya</taxon>
        <taxon>Basidiomycota</taxon>
        <taxon>Agaricomycotina</taxon>
        <taxon>Agaricomycetes</taxon>
        <taxon>Cantharellales</taxon>
        <taxon>Ceratobasidiaceae</taxon>
        <taxon>Rhizoctonia</taxon>
    </lineage>
</organism>
<dbReference type="SUPFAM" id="SSF52540">
    <property type="entry name" value="P-loop containing nucleoside triphosphate hydrolases"/>
    <property type="match status" value="1"/>
</dbReference>
<feature type="domain" description="AIG1-type G" evidence="3">
    <location>
        <begin position="50"/>
        <end position="265"/>
    </location>
</feature>
<evidence type="ECO:0000256" key="1">
    <source>
        <dbReference type="ARBA" id="ARBA00022741"/>
    </source>
</evidence>
<evidence type="ECO:0000313" key="4">
    <source>
        <dbReference type="EMBL" id="CAE6499603.1"/>
    </source>
</evidence>
<evidence type="ECO:0000313" key="5">
    <source>
        <dbReference type="Proteomes" id="UP000663850"/>
    </source>
</evidence>
<keyword evidence="1" id="KW-0547">Nucleotide-binding</keyword>
<dbReference type="PANTHER" id="PTHR32046:SF12">
    <property type="entry name" value="AIG1-TYPE G DOMAIN-CONTAINING PROTEIN"/>
    <property type="match status" value="1"/>
</dbReference>
<dbReference type="PANTHER" id="PTHR32046">
    <property type="entry name" value="G DOMAIN-CONTAINING PROTEIN"/>
    <property type="match status" value="1"/>
</dbReference>
<protein>
    <recommendedName>
        <fullName evidence="3">AIG1-type G domain-containing protein</fullName>
    </recommendedName>
</protein>
<dbReference type="CDD" id="cd00882">
    <property type="entry name" value="Ras_like_GTPase"/>
    <property type="match status" value="1"/>
</dbReference>
<dbReference type="InterPro" id="IPR006703">
    <property type="entry name" value="G_AIG1"/>
</dbReference>
<dbReference type="Pfam" id="PF04548">
    <property type="entry name" value="AIG1"/>
    <property type="match status" value="1"/>
</dbReference>
<comment type="caution">
    <text evidence="4">The sequence shown here is derived from an EMBL/GenBank/DDBJ whole genome shotgun (WGS) entry which is preliminary data.</text>
</comment>
<dbReference type="Proteomes" id="UP000663850">
    <property type="component" value="Unassembled WGS sequence"/>
</dbReference>
<accession>A0A8H3CVX6</accession>
<sequence>MTETTTSDPPNAQGTTYEPQPTTRQVTIEIPNIPDKRSVFEFPRKKQVITILLVGETGGGKTAFLSLILNLLQGNGPFELEDRHSKAAESGLDKTQSQTAEAILYNFTTTDGVRFQIIDTPGLADTRSIGENNKHREKIYHAVKELVTTIDGIMLVANGRNERLAVTTSYTLETLATLLPRSIKDNIGIIFTNVYADERGLNFRMEGLPLDLQTARYWCLDNPLSLYKNCLPQLRQATDSNKQLFKQVGNLKEDYGNTVHSLDNWLEWLDERETMPTTTIVELYQKSTEIESRLFETTLSLENLARLRKELQAIIRDLEAVQQERMSLAEVLNRAPPKIWELKVTSEFNTICLSSGCHNNCHLQCTLELSDPKDLGGWCRVFKTFGVPNSLIPLKDNFTVRCSECNHEASEHRNYKRLYEEQPSKIYQGALQGIQDTEASKESLEGARDHMNMKISNIAQNIEGFEQDITRLVDEMNSLSLSPSYAGYIRSAIRLFELRKKQLEACADSDGELSVIDKGITTFKTNLQLMEDSRVGRVISRSYRAVERIFEEDYINMPGAMI</sequence>
<dbReference type="GO" id="GO:0005525">
    <property type="term" value="F:GTP binding"/>
    <property type="evidence" value="ECO:0007669"/>
    <property type="project" value="InterPro"/>
</dbReference>
<reference evidence="4" key="1">
    <citation type="submission" date="2021-01" db="EMBL/GenBank/DDBJ databases">
        <authorList>
            <person name="Kaushik A."/>
        </authorList>
    </citation>
    <scope>NUCLEOTIDE SEQUENCE</scope>
    <source>
        <strain evidence="4">Type strain: AG8-Rh-89/</strain>
    </source>
</reference>
<proteinExistence type="predicted"/>
<name>A0A8H3CVX6_9AGAM</name>
<gene>
    <name evidence="4" type="ORF">RDB_LOCUS93771</name>
</gene>
<dbReference type="InterPro" id="IPR027417">
    <property type="entry name" value="P-loop_NTPase"/>
</dbReference>
<dbReference type="Gene3D" id="3.40.50.300">
    <property type="entry name" value="P-loop containing nucleotide triphosphate hydrolases"/>
    <property type="match status" value="1"/>
</dbReference>
<feature type="region of interest" description="Disordered" evidence="2">
    <location>
        <begin position="1"/>
        <end position="24"/>
    </location>
</feature>
<evidence type="ECO:0000259" key="3">
    <source>
        <dbReference type="Pfam" id="PF04548"/>
    </source>
</evidence>
<dbReference type="AlphaFoldDB" id="A0A8H3CVX6"/>
<evidence type="ECO:0000256" key="2">
    <source>
        <dbReference type="SAM" id="MobiDB-lite"/>
    </source>
</evidence>